<dbReference type="Proteomes" id="UP000272942">
    <property type="component" value="Unassembled WGS sequence"/>
</dbReference>
<evidence type="ECO:0000256" key="4">
    <source>
        <dbReference type="ARBA" id="ARBA00022723"/>
    </source>
</evidence>
<dbReference type="Gene3D" id="2.10.110.30">
    <property type="match status" value="1"/>
</dbReference>
<dbReference type="WBParaSite" id="ECPE_0001803901-mRNA-1">
    <property type="protein sequence ID" value="ECPE_0001803901-mRNA-1"/>
    <property type="gene ID" value="ECPE_0001803901"/>
</dbReference>
<dbReference type="GO" id="GO:0061630">
    <property type="term" value="F:ubiquitin protein ligase activity"/>
    <property type="evidence" value="ECO:0007669"/>
    <property type="project" value="UniProtKB-UniRule"/>
</dbReference>
<dbReference type="UniPathway" id="UPA00143"/>
<feature type="zinc finger region" description="UBR-type" evidence="9">
    <location>
        <begin position="116"/>
        <end position="180"/>
    </location>
</feature>
<keyword evidence="4 10" id="KW-0479">Metal-binding</keyword>
<feature type="domain" description="UBR-type" evidence="11">
    <location>
        <begin position="116"/>
        <end position="180"/>
    </location>
</feature>
<comment type="pathway">
    <text evidence="2 10">Protein modification; protein ubiquitination.</text>
</comment>
<dbReference type="EC" id="2.3.2.27" evidence="10"/>
<proteinExistence type="inferred from homology"/>
<dbReference type="PROSITE" id="PS51157">
    <property type="entry name" value="ZF_UBR"/>
    <property type="match status" value="1"/>
</dbReference>
<evidence type="ECO:0000256" key="7">
    <source>
        <dbReference type="ARBA" id="ARBA00022833"/>
    </source>
</evidence>
<keyword evidence="3 10" id="KW-0808">Transferase</keyword>
<dbReference type="OrthoDB" id="15304at2759"/>
<dbReference type="AlphaFoldDB" id="A0A183BFK8"/>
<dbReference type="SMART" id="SM00396">
    <property type="entry name" value="ZnF_UBR1"/>
    <property type="match status" value="1"/>
</dbReference>
<protein>
    <recommendedName>
        <fullName evidence="10">E3 ubiquitin-protein ligase</fullName>
        <ecNumber evidence="10">2.3.2.27</ecNumber>
    </recommendedName>
</protein>
<dbReference type="GO" id="GO:0071596">
    <property type="term" value="P:ubiquitin-dependent protein catabolic process via the N-end rule pathway"/>
    <property type="evidence" value="ECO:0007669"/>
    <property type="project" value="UniProtKB-UniRule"/>
</dbReference>
<evidence type="ECO:0000256" key="9">
    <source>
        <dbReference type="PROSITE-ProRule" id="PRU00508"/>
    </source>
</evidence>
<comment type="similarity">
    <text evidence="8 10">Belongs to the E3 ubiquitin-protein ligase UBR1-like family.</text>
</comment>
<evidence type="ECO:0000313" key="12">
    <source>
        <dbReference type="EMBL" id="VDP95385.1"/>
    </source>
</evidence>
<gene>
    <name evidence="12" type="ORF">ECPE_LOCUS17993</name>
</gene>
<comment type="function">
    <text evidence="10">Ubiquitin ligase protein which is a component of the N-end rule pathway. Recognizes and binds to proteins bearing specific N-terminal residues that are destabilizing according to the N-end rule, leading to their ubiquitination and subsequent degradation.</text>
</comment>
<dbReference type="PANTHER" id="PTHR21497:SF39">
    <property type="entry name" value="E3 UBIQUITIN-PROTEIN LIGASE UBR3"/>
    <property type="match status" value="1"/>
</dbReference>
<dbReference type="GO" id="GO:0008270">
    <property type="term" value="F:zinc ion binding"/>
    <property type="evidence" value="ECO:0007669"/>
    <property type="project" value="UniProtKB-UniRule"/>
</dbReference>
<evidence type="ECO:0000259" key="11">
    <source>
        <dbReference type="PROSITE" id="PS51157"/>
    </source>
</evidence>
<evidence type="ECO:0000313" key="13">
    <source>
        <dbReference type="Proteomes" id="UP000272942"/>
    </source>
</evidence>
<name>A0A183BFK8_9TREM</name>
<evidence type="ECO:0000256" key="5">
    <source>
        <dbReference type="ARBA" id="ARBA00022771"/>
    </source>
</evidence>
<dbReference type="EMBL" id="UZAN01073538">
    <property type="protein sequence ID" value="VDP95385.1"/>
    <property type="molecule type" value="Genomic_DNA"/>
</dbReference>
<evidence type="ECO:0000256" key="2">
    <source>
        <dbReference type="ARBA" id="ARBA00004906"/>
    </source>
</evidence>
<keyword evidence="5 10" id="KW-0863">Zinc-finger</keyword>
<dbReference type="GO" id="GO:0005737">
    <property type="term" value="C:cytoplasm"/>
    <property type="evidence" value="ECO:0007669"/>
    <property type="project" value="TreeGrafter"/>
</dbReference>
<dbReference type="FunFam" id="2.10.110.30:FF:000002">
    <property type="entry name" value="Putative e3 ubiquitin-protein ligase ubr3"/>
    <property type="match status" value="1"/>
</dbReference>
<sequence>MDFFDLLDAELKDPEEFINHVCHKCGISKEDFRSKYSEACICGNSHSNIFTTVMDIFSYDCFTADRYRMKKARMTFLTKFFEYLIAGDIGIEAMGRKRECCLILLICLVKEYDYSARCSLVWTTNYFAYRCRTCGISSSMSLCSSCFTAGNHVGHDFNKFKSLAGGACDCGDSSVMKESG</sequence>
<dbReference type="GO" id="GO:0000151">
    <property type="term" value="C:ubiquitin ligase complex"/>
    <property type="evidence" value="ECO:0007669"/>
    <property type="project" value="TreeGrafter"/>
</dbReference>
<keyword evidence="7 10" id="KW-0862">Zinc</keyword>
<comment type="catalytic activity">
    <reaction evidence="1 10">
        <text>S-ubiquitinyl-[E2 ubiquitin-conjugating enzyme]-L-cysteine + [acceptor protein]-L-lysine = [E2 ubiquitin-conjugating enzyme]-L-cysteine + N(6)-ubiquitinyl-[acceptor protein]-L-lysine.</text>
        <dbReference type="EC" id="2.3.2.27"/>
    </reaction>
</comment>
<dbReference type="GO" id="GO:0016567">
    <property type="term" value="P:protein ubiquitination"/>
    <property type="evidence" value="ECO:0007669"/>
    <property type="project" value="UniProtKB-UniRule"/>
</dbReference>
<keyword evidence="13" id="KW-1185">Reference proteome</keyword>
<evidence type="ECO:0000256" key="10">
    <source>
        <dbReference type="RuleBase" id="RU366018"/>
    </source>
</evidence>
<dbReference type="PANTHER" id="PTHR21497">
    <property type="entry name" value="UBIQUITIN LIGASE E3 ALPHA-RELATED"/>
    <property type="match status" value="1"/>
</dbReference>
<evidence type="ECO:0000313" key="14">
    <source>
        <dbReference type="WBParaSite" id="ECPE_0001803901-mRNA-1"/>
    </source>
</evidence>
<evidence type="ECO:0000256" key="1">
    <source>
        <dbReference type="ARBA" id="ARBA00000900"/>
    </source>
</evidence>
<reference evidence="14" key="1">
    <citation type="submission" date="2016-06" db="UniProtKB">
        <authorList>
            <consortium name="WormBaseParasite"/>
        </authorList>
    </citation>
    <scope>IDENTIFICATION</scope>
</reference>
<reference evidence="12 13" key="2">
    <citation type="submission" date="2018-11" db="EMBL/GenBank/DDBJ databases">
        <authorList>
            <consortium name="Pathogen Informatics"/>
        </authorList>
    </citation>
    <scope>NUCLEOTIDE SEQUENCE [LARGE SCALE GENOMIC DNA]</scope>
    <source>
        <strain evidence="12 13">Egypt</strain>
    </source>
</reference>
<evidence type="ECO:0000256" key="8">
    <source>
        <dbReference type="ARBA" id="ARBA00046341"/>
    </source>
</evidence>
<evidence type="ECO:0000256" key="3">
    <source>
        <dbReference type="ARBA" id="ARBA00022679"/>
    </source>
</evidence>
<dbReference type="InterPro" id="IPR039164">
    <property type="entry name" value="UBR1-like"/>
</dbReference>
<dbReference type="InterPro" id="IPR003126">
    <property type="entry name" value="Znf_UBR"/>
</dbReference>
<keyword evidence="6 10" id="KW-0833">Ubl conjugation pathway</keyword>
<accession>A0A183BFK8</accession>
<dbReference type="Pfam" id="PF02207">
    <property type="entry name" value="zf-UBR"/>
    <property type="match status" value="1"/>
</dbReference>
<organism evidence="14">
    <name type="scientific">Echinostoma caproni</name>
    <dbReference type="NCBI Taxonomy" id="27848"/>
    <lineage>
        <taxon>Eukaryota</taxon>
        <taxon>Metazoa</taxon>
        <taxon>Spiralia</taxon>
        <taxon>Lophotrochozoa</taxon>
        <taxon>Platyhelminthes</taxon>
        <taxon>Trematoda</taxon>
        <taxon>Digenea</taxon>
        <taxon>Plagiorchiida</taxon>
        <taxon>Echinostomata</taxon>
        <taxon>Echinostomatoidea</taxon>
        <taxon>Echinostomatidae</taxon>
        <taxon>Echinostoma</taxon>
    </lineage>
</organism>
<evidence type="ECO:0000256" key="6">
    <source>
        <dbReference type="ARBA" id="ARBA00022786"/>
    </source>
</evidence>